<dbReference type="EMBL" id="PVZF01000031">
    <property type="protein sequence ID" value="PRY06854.1"/>
    <property type="molecule type" value="Genomic_DNA"/>
</dbReference>
<keyword evidence="3" id="KW-1185">Reference proteome</keyword>
<evidence type="ECO:0000313" key="2">
    <source>
        <dbReference type="EMBL" id="PRY06854.1"/>
    </source>
</evidence>
<dbReference type="AlphaFoldDB" id="A0A2T0QQ06"/>
<proteinExistence type="predicted"/>
<sequence>MSRPRPGSLEELGVGEYEGHGWWPTRADLYDRDNPSRPEQAWTER</sequence>
<evidence type="ECO:0000313" key="3">
    <source>
        <dbReference type="Proteomes" id="UP000238083"/>
    </source>
</evidence>
<feature type="region of interest" description="Disordered" evidence="1">
    <location>
        <begin position="25"/>
        <end position="45"/>
    </location>
</feature>
<name>A0A2T0QQ06_9ACTN</name>
<accession>A0A2T0QQ06</accession>
<evidence type="ECO:0000256" key="1">
    <source>
        <dbReference type="SAM" id="MobiDB-lite"/>
    </source>
</evidence>
<feature type="compositionally biased region" description="Basic and acidic residues" evidence="1">
    <location>
        <begin position="28"/>
        <end position="45"/>
    </location>
</feature>
<dbReference type="Proteomes" id="UP000238083">
    <property type="component" value="Unassembled WGS sequence"/>
</dbReference>
<organism evidence="2 3">
    <name type="scientific">Kineococcus rhizosphaerae</name>
    <dbReference type="NCBI Taxonomy" id="559628"/>
    <lineage>
        <taxon>Bacteria</taxon>
        <taxon>Bacillati</taxon>
        <taxon>Actinomycetota</taxon>
        <taxon>Actinomycetes</taxon>
        <taxon>Kineosporiales</taxon>
        <taxon>Kineosporiaceae</taxon>
        <taxon>Kineococcus</taxon>
    </lineage>
</organism>
<gene>
    <name evidence="2" type="ORF">CLV37_1314</name>
</gene>
<comment type="caution">
    <text evidence="2">The sequence shown here is derived from an EMBL/GenBank/DDBJ whole genome shotgun (WGS) entry which is preliminary data.</text>
</comment>
<protein>
    <submittedName>
        <fullName evidence="2">Uncharacterized protein</fullName>
    </submittedName>
</protein>
<reference evidence="2 3" key="1">
    <citation type="submission" date="2018-03" db="EMBL/GenBank/DDBJ databases">
        <title>Genomic Encyclopedia of Archaeal and Bacterial Type Strains, Phase II (KMG-II): from individual species to whole genera.</title>
        <authorList>
            <person name="Goeker M."/>
        </authorList>
    </citation>
    <scope>NUCLEOTIDE SEQUENCE [LARGE SCALE GENOMIC DNA]</scope>
    <source>
        <strain evidence="2 3">DSM 19711</strain>
    </source>
</reference>